<dbReference type="AlphaFoldDB" id="A0A238J4H9"/>
<accession>A0A238J4H9</accession>
<dbReference type="PANTHER" id="PTHR43364">
    <property type="entry name" value="NADH-SPECIFIC METHYLGLYOXAL REDUCTASE-RELATED"/>
    <property type="match status" value="1"/>
</dbReference>
<dbReference type="InterPro" id="IPR023210">
    <property type="entry name" value="NADP_OxRdtase_dom"/>
</dbReference>
<dbReference type="Gene3D" id="3.20.20.100">
    <property type="entry name" value="NADP-dependent oxidoreductase domain"/>
    <property type="match status" value="1"/>
</dbReference>
<feature type="domain" description="NADP-dependent oxidoreductase" evidence="2">
    <location>
        <begin position="14"/>
        <end position="294"/>
    </location>
</feature>
<reference evidence="3 4" key="1">
    <citation type="submission" date="2017-05" db="EMBL/GenBank/DDBJ databases">
        <authorList>
            <person name="Song R."/>
            <person name="Chenine A.L."/>
            <person name="Ruprecht R.M."/>
        </authorList>
    </citation>
    <scope>NUCLEOTIDE SEQUENCE [LARGE SCALE GENOMIC DNA]</scope>
    <source>
        <strain evidence="3 4">CECT 8489</strain>
    </source>
</reference>
<dbReference type="InterPro" id="IPR036812">
    <property type="entry name" value="NAD(P)_OxRdtase_dom_sf"/>
</dbReference>
<proteinExistence type="predicted"/>
<dbReference type="PROSITE" id="PS00062">
    <property type="entry name" value="ALDOKETO_REDUCTASE_2"/>
    <property type="match status" value="1"/>
</dbReference>
<protein>
    <submittedName>
        <fullName evidence="3">General stress protein 69</fullName>
        <ecNumber evidence="3">1.1.1.-</ecNumber>
    </submittedName>
</protein>
<organism evidence="3 4">
    <name type="scientific">Boseongicola aestuarii</name>
    <dbReference type="NCBI Taxonomy" id="1470561"/>
    <lineage>
        <taxon>Bacteria</taxon>
        <taxon>Pseudomonadati</taxon>
        <taxon>Pseudomonadota</taxon>
        <taxon>Alphaproteobacteria</taxon>
        <taxon>Rhodobacterales</taxon>
        <taxon>Paracoccaceae</taxon>
        <taxon>Boseongicola</taxon>
    </lineage>
</organism>
<dbReference type="RefSeq" id="WP_093975271.1">
    <property type="nucleotide sequence ID" value="NZ_FXXQ01000012.1"/>
</dbReference>
<dbReference type="OrthoDB" id="9803483at2"/>
<dbReference type="EC" id="1.1.1.-" evidence="3"/>
<dbReference type="InterPro" id="IPR050523">
    <property type="entry name" value="AKR_Detox_Biosynth"/>
</dbReference>
<dbReference type="PANTHER" id="PTHR43364:SF4">
    <property type="entry name" value="NAD(P)-LINKED OXIDOREDUCTASE SUPERFAMILY PROTEIN"/>
    <property type="match status" value="1"/>
</dbReference>
<evidence type="ECO:0000313" key="3">
    <source>
        <dbReference type="EMBL" id="SMX25065.1"/>
    </source>
</evidence>
<dbReference type="Pfam" id="PF00248">
    <property type="entry name" value="Aldo_ket_red"/>
    <property type="match status" value="1"/>
</dbReference>
<evidence type="ECO:0000313" key="4">
    <source>
        <dbReference type="Proteomes" id="UP000201838"/>
    </source>
</evidence>
<dbReference type="Proteomes" id="UP000201838">
    <property type="component" value="Unassembled WGS sequence"/>
</dbReference>
<dbReference type="InterPro" id="IPR018170">
    <property type="entry name" value="Aldo/ket_reductase_CS"/>
</dbReference>
<evidence type="ECO:0000256" key="1">
    <source>
        <dbReference type="ARBA" id="ARBA00023002"/>
    </source>
</evidence>
<keyword evidence="4" id="KW-1185">Reference proteome</keyword>
<evidence type="ECO:0000259" key="2">
    <source>
        <dbReference type="Pfam" id="PF00248"/>
    </source>
</evidence>
<name>A0A238J4H9_9RHOB</name>
<dbReference type="GO" id="GO:0016491">
    <property type="term" value="F:oxidoreductase activity"/>
    <property type="evidence" value="ECO:0007669"/>
    <property type="project" value="UniProtKB-KW"/>
</dbReference>
<sequence length="309" mass="33628">MLATISGKKASRFSFGTMQFGAKASEADSAEMYADCRAAGINFFDTAHAYTEGNSERILGQLAADERDDVFIATKCAGTVVAKPDVIRAEFDESRKRLGMDGVDLLYLHRWDPETPLEATYEVMAEWVKEGSVRYVGVSNYSAWQVMKARQLAQSMGIDIHVIQPMYNLVKRQVEVEILPMAISEGFAVCPYSPLGGGLLTGKYAAGQGGRLEDDPMYNKRYGTAWMYEAAEGLSRLASKVGVDPATLAVSWVAQHKGVYGPIISARSAAQLAPSLAAVTFEMDKAIYDEISRLSPTPPPATDRLEEAG</sequence>
<gene>
    <name evidence="3" type="primary">yhdN_3</name>
    <name evidence="3" type="ORF">BOA8489_03199</name>
</gene>
<dbReference type="EMBL" id="FXXQ01000012">
    <property type="protein sequence ID" value="SMX25065.1"/>
    <property type="molecule type" value="Genomic_DNA"/>
</dbReference>
<keyword evidence="1 3" id="KW-0560">Oxidoreductase</keyword>
<dbReference type="SUPFAM" id="SSF51430">
    <property type="entry name" value="NAD(P)-linked oxidoreductase"/>
    <property type="match status" value="1"/>
</dbReference>